<dbReference type="Pfam" id="PF00400">
    <property type="entry name" value="WD40"/>
    <property type="match status" value="2"/>
</dbReference>
<dbReference type="RefSeq" id="XP_001712418.1">
    <property type="nucleotide sequence ID" value="XM_001712366.1"/>
</dbReference>
<dbReference type="Gene3D" id="2.130.10.10">
    <property type="entry name" value="YVTN repeat-like/Quinoprotein amine dehydrogenase"/>
    <property type="match status" value="1"/>
</dbReference>
<dbReference type="PROSITE" id="PS00678">
    <property type="entry name" value="WD_REPEATS_1"/>
    <property type="match status" value="1"/>
</dbReference>
<keyword evidence="1 3" id="KW-0853">WD repeat</keyword>
<reference evidence="4 5" key="1">
    <citation type="journal article" date="2007" name="Proc. Natl. Acad. Sci. U.S.A.">
        <title>Nucleomorph genome of Hemiselmis andersenii reveals complete intron loss and compaction as a driver of protein structure and function.</title>
        <authorList>
            <person name="Lane C.E."/>
            <person name="van den Heuvel K."/>
            <person name="Kozera C."/>
            <person name="Curtis B.A."/>
            <person name="Parsons B.J."/>
            <person name="Bowman S."/>
            <person name="Archibald J.M."/>
        </authorList>
    </citation>
    <scope>NUCLEOTIDE SEQUENCE [LARGE SCALE GENOMIC DNA]</scope>
    <source>
        <strain evidence="4 5">CCMP644</strain>
    </source>
</reference>
<geneLocation type="nucleomorph" evidence="4"/>
<dbReference type="PANTHER" id="PTHR22840">
    <property type="entry name" value="WD REPEAT-CONTAINING PROTEIN 36"/>
    <property type="match status" value="1"/>
</dbReference>
<name>A9BKT8_HEMAN</name>
<dbReference type="InterPro" id="IPR001680">
    <property type="entry name" value="WD40_rpt"/>
</dbReference>
<dbReference type="EMBL" id="CP000882">
    <property type="protein sequence ID" value="ABW98093.1"/>
    <property type="molecule type" value="Genomic_DNA"/>
</dbReference>
<dbReference type="GO" id="GO:0006364">
    <property type="term" value="P:rRNA processing"/>
    <property type="evidence" value="ECO:0007669"/>
    <property type="project" value="TreeGrafter"/>
</dbReference>
<gene>
    <name evidence="4" type="ORF">HAN_2g269</name>
</gene>
<evidence type="ECO:0000313" key="4">
    <source>
        <dbReference type="EMBL" id="ABW98093.1"/>
    </source>
</evidence>
<dbReference type="GO" id="GO:0032040">
    <property type="term" value="C:small-subunit processome"/>
    <property type="evidence" value="ECO:0007669"/>
    <property type="project" value="TreeGrafter"/>
</dbReference>
<dbReference type="AlphaFoldDB" id="A9BKT8"/>
<evidence type="ECO:0000256" key="1">
    <source>
        <dbReference type="ARBA" id="ARBA00022574"/>
    </source>
</evidence>
<dbReference type="InterPro" id="IPR015943">
    <property type="entry name" value="WD40/YVTN_repeat-like_dom_sf"/>
</dbReference>
<accession>A9BKT8</accession>
<organism evidence="4 5">
    <name type="scientific">Hemiselmis andersenii</name>
    <name type="common">Cryptophyte alga</name>
    <dbReference type="NCBI Taxonomy" id="464988"/>
    <lineage>
        <taxon>Eukaryota</taxon>
        <taxon>Cryptophyceae</taxon>
        <taxon>Cryptomonadales</taxon>
        <taxon>Hemiselmidaceae</taxon>
        <taxon>Hemiselmis</taxon>
    </lineage>
</organism>
<proteinExistence type="predicted"/>
<feature type="repeat" description="WD" evidence="3">
    <location>
        <begin position="546"/>
        <end position="587"/>
    </location>
</feature>
<dbReference type="GO" id="GO:0034388">
    <property type="term" value="C:Pwp2p-containing subcomplex of 90S preribosome"/>
    <property type="evidence" value="ECO:0007669"/>
    <property type="project" value="TreeGrafter"/>
</dbReference>
<protein>
    <submittedName>
        <fullName evidence="4">Uncharacterized protein</fullName>
    </submittedName>
</protein>
<dbReference type="PROSITE" id="PS50294">
    <property type="entry name" value="WD_REPEATS_REGION"/>
    <property type="match status" value="1"/>
</dbReference>
<dbReference type="InterPro" id="IPR036322">
    <property type="entry name" value="WD40_repeat_dom_sf"/>
</dbReference>
<evidence type="ECO:0000313" key="5">
    <source>
        <dbReference type="Proteomes" id="UP000243127"/>
    </source>
</evidence>
<evidence type="ECO:0000256" key="3">
    <source>
        <dbReference type="PROSITE-ProRule" id="PRU00221"/>
    </source>
</evidence>
<dbReference type="PROSITE" id="PS50082">
    <property type="entry name" value="WD_REPEATS_2"/>
    <property type="match status" value="1"/>
</dbReference>
<keyword evidence="2" id="KW-0677">Repeat</keyword>
<dbReference type="Proteomes" id="UP000243127">
    <property type="component" value="Nucleomorph 2"/>
</dbReference>
<dbReference type="InterPro" id="IPR019775">
    <property type="entry name" value="WD40_repeat_CS"/>
</dbReference>
<dbReference type="SMART" id="SM00320">
    <property type="entry name" value="WD40"/>
    <property type="match status" value="3"/>
</dbReference>
<dbReference type="PANTHER" id="PTHR22840:SF12">
    <property type="entry name" value="WD REPEAT-CONTAINING PROTEIN 36"/>
    <property type="match status" value="1"/>
</dbReference>
<dbReference type="GeneID" id="5739675"/>
<keyword evidence="4" id="KW-0542">Nucleomorph</keyword>
<evidence type="ECO:0000256" key="2">
    <source>
        <dbReference type="ARBA" id="ARBA00022737"/>
    </source>
</evidence>
<dbReference type="SUPFAM" id="SSF50978">
    <property type="entry name" value="WD40 repeat-like"/>
    <property type="match status" value="1"/>
</dbReference>
<sequence>MYLIPKKTFGTISGFTKPFFFRIKKKIFFLLSIHSAVNLFSFRSLAIKARTPFLHPVEAIKSNSILKNRTIVAFDKTLVVLDHFIPTTRFYFKKKKITKVIQKQDFFLVFYKKEKKIQIFNPWKLNIIKEQNFISKITDVKIIQRNNLEIVLFGFSEIGLIELWTLFPLKILKIVKLKVHDLILSFIPIQKTNKIYLILKNHQILVFNFFLERFEKNFKFSGFKKIEKVFPLYFMKNSVIIFSGKKGFIYDSKKKKKKLLKTKNFNFENFFGNFLFFSKLFFSINVFDNSIKIFKFSTSKNNFIFIKEKKGNFSPIEKIQFHSSKKSEIIYIDKTGIPNLKNVFRNFFSKFFFQKNLKNFSEKKIIKQIIIKIQDFNPNHILLIFNFFEDGYPLFFWISNKNSIQVLLEKKKHSKQIKNIVSISVFPKQKKVLYGCTNNKIFIFDYFSSKYYKTFLNHHKIKEKRKNCLVNTLSINKKGNFFVSGCLHGTLKLWKWKNLENPKKIKLKGKILKIRWTKECDFILAITSFHNVHVILPENFSIKKSLRGHSGQITEFKPFNNYRNIITTSLDNSIKIWNLVSGKIINSIFCKFPVVSFDMDKESKLLATAHSFTTNLGFWKILIYKEEKKEKNNCFKEENGTIIKIKTRKNGSKKKNLFQKKFNFKKEKKSGFFLKKSEDFEPFMPKKIEKLKKIIKNLFKTKFSDSSFFLIGNFGKKIMLCKELSLRIKKHKLKNQISFLGFFFEVFLEELICSFYKKKILKFFLQLIRYCREKKFSAKFFGNLLKRSFLEFSRLIYCLESLN</sequence>